<evidence type="ECO:0000313" key="2">
    <source>
        <dbReference type="Proteomes" id="UP000683925"/>
    </source>
</evidence>
<dbReference type="OrthoDB" id="26525at2759"/>
<evidence type="ECO:0000313" key="1">
    <source>
        <dbReference type="EMBL" id="CAD8160397.1"/>
    </source>
</evidence>
<keyword evidence="2" id="KW-1185">Reference proteome</keyword>
<proteinExistence type="predicted"/>
<comment type="caution">
    <text evidence="1">The sequence shown here is derived from an EMBL/GenBank/DDBJ whole genome shotgun (WGS) entry which is preliminary data.</text>
</comment>
<sequence>MPLDLEQSIEDIFNIIKELDQYGSSQSYLKNFYRYSDFNGNLYLFPNSINKQFDFRKKVTLLMKISKELLINI</sequence>
<reference evidence="1" key="1">
    <citation type="submission" date="2021-01" db="EMBL/GenBank/DDBJ databases">
        <authorList>
            <consortium name="Genoscope - CEA"/>
            <person name="William W."/>
        </authorList>
    </citation>
    <scope>NUCLEOTIDE SEQUENCE</scope>
</reference>
<name>A0A8S1U901_PAROT</name>
<accession>A0A8S1U901</accession>
<dbReference type="Proteomes" id="UP000683925">
    <property type="component" value="Unassembled WGS sequence"/>
</dbReference>
<dbReference type="AlphaFoldDB" id="A0A8S1U901"/>
<organism evidence="1 2">
    <name type="scientific">Paramecium octaurelia</name>
    <dbReference type="NCBI Taxonomy" id="43137"/>
    <lineage>
        <taxon>Eukaryota</taxon>
        <taxon>Sar</taxon>
        <taxon>Alveolata</taxon>
        <taxon>Ciliophora</taxon>
        <taxon>Intramacronucleata</taxon>
        <taxon>Oligohymenophorea</taxon>
        <taxon>Peniculida</taxon>
        <taxon>Parameciidae</taxon>
        <taxon>Paramecium</taxon>
    </lineage>
</organism>
<gene>
    <name evidence="1" type="ORF">POCTA_138.1.T0380151</name>
</gene>
<dbReference type="EMBL" id="CAJJDP010000038">
    <property type="protein sequence ID" value="CAD8160397.1"/>
    <property type="molecule type" value="Genomic_DNA"/>
</dbReference>
<protein>
    <submittedName>
        <fullName evidence="1">Uncharacterized protein</fullName>
    </submittedName>
</protein>